<organism evidence="2 3">
    <name type="scientific">Pseudoalteromonas aurantia</name>
    <dbReference type="NCBI Taxonomy" id="43654"/>
    <lineage>
        <taxon>Bacteria</taxon>
        <taxon>Pseudomonadati</taxon>
        <taxon>Pseudomonadota</taxon>
        <taxon>Gammaproteobacteria</taxon>
        <taxon>Alteromonadales</taxon>
        <taxon>Pseudoalteromonadaceae</taxon>
        <taxon>Pseudoalteromonas</taxon>
    </lineage>
</organism>
<evidence type="ECO:0000259" key="1">
    <source>
        <dbReference type="Pfam" id="PF02350"/>
    </source>
</evidence>
<sequence>MSYINMLNNTLTTLPKVMIITTSRAEFGVMYWLINSLQALPSIDCELLVTGNHLVPEQGYTIDEIKSEGVSVTESVEIMISGYGAPAKAKSSALGMMSFSDVFARRSPDLVMVMGDRYELLGIVSAAALMSIPVAHFSGGEITEGVVDDTVRHAITKMAQLHFVSNDEHRGRVIQLGEQPETVFNVGELGLENIRKYDTLTLSDLGESLNFHFRKPFILFTFHPVSIDQGLKGVEQLQVVLSALSKLTSTYEILMTYPNNDEGGEEFVSLIKSFHESHQTNVFVIASLGFKRYLSALKHCAFVMGNSSSGLIEAPSLSKPTVNIGNRQTGRTRGTNVIDVDVDEAAILEAVNKAGSIDFQKSLKSASNPYGDGFTVDRVIDVIGKISWPINCRKKFYNIGTK</sequence>
<dbReference type="GO" id="GO:0004553">
    <property type="term" value="F:hydrolase activity, hydrolyzing O-glycosyl compounds"/>
    <property type="evidence" value="ECO:0007669"/>
    <property type="project" value="InterPro"/>
</dbReference>
<dbReference type="Pfam" id="PF02350">
    <property type="entry name" value="Epimerase_2"/>
    <property type="match status" value="1"/>
</dbReference>
<proteinExistence type="predicted"/>
<dbReference type="Proteomes" id="UP000307217">
    <property type="component" value="Unassembled WGS sequence"/>
</dbReference>
<evidence type="ECO:0000313" key="3">
    <source>
        <dbReference type="Proteomes" id="UP000307217"/>
    </source>
</evidence>
<feature type="domain" description="UDP-N-acetylglucosamine 2-epimerase" evidence="1">
    <location>
        <begin position="36"/>
        <end position="383"/>
    </location>
</feature>
<dbReference type="PANTHER" id="PTHR43174">
    <property type="entry name" value="UDP-N-ACETYLGLUCOSAMINE 2-EPIMERASE"/>
    <property type="match status" value="1"/>
</dbReference>
<protein>
    <submittedName>
        <fullName evidence="2">UDP-N-acetylglucosamine 2-epimerase (Hydrolyzing)</fullName>
    </submittedName>
</protein>
<evidence type="ECO:0000313" key="2">
    <source>
        <dbReference type="EMBL" id="TMO69484.1"/>
    </source>
</evidence>
<gene>
    <name evidence="2" type="primary">neuC</name>
    <name evidence="2" type="ORF">CWC19_04765</name>
</gene>
<dbReference type="CDD" id="cd03786">
    <property type="entry name" value="GTB_UDP-GlcNAc_2-Epimerase"/>
    <property type="match status" value="1"/>
</dbReference>
<reference evidence="3" key="2">
    <citation type="submission" date="2019-06" db="EMBL/GenBank/DDBJ databases">
        <title>Co-occurence of chitin degradation, pigmentation and bioactivity in marine Pseudoalteromonas.</title>
        <authorList>
            <person name="Sonnenschein E.C."/>
            <person name="Bech P.K."/>
        </authorList>
    </citation>
    <scope>NUCLEOTIDE SEQUENCE [LARGE SCALE GENOMIC DNA]</scope>
    <source>
        <strain evidence="3">S3790</strain>
    </source>
</reference>
<name>A0A5S3VBP9_9GAMM</name>
<dbReference type="EMBL" id="PNBX01000015">
    <property type="protein sequence ID" value="TMO69484.1"/>
    <property type="molecule type" value="Genomic_DNA"/>
</dbReference>
<dbReference type="SUPFAM" id="SSF53756">
    <property type="entry name" value="UDP-Glycosyltransferase/glycogen phosphorylase"/>
    <property type="match status" value="1"/>
</dbReference>
<comment type="caution">
    <text evidence="2">The sequence shown here is derived from an EMBL/GenBank/DDBJ whole genome shotgun (WGS) entry which is preliminary data.</text>
</comment>
<dbReference type="OrthoDB" id="9803238at2"/>
<accession>A0A5S3VBP9</accession>
<dbReference type="InterPro" id="IPR003331">
    <property type="entry name" value="UDP_GlcNAc_Epimerase_2_dom"/>
</dbReference>
<dbReference type="PANTHER" id="PTHR43174:SF3">
    <property type="entry name" value="UDP-N-ACETYLGLUCOSAMINE 2-EPIMERASE"/>
    <property type="match status" value="1"/>
</dbReference>
<dbReference type="Gene3D" id="3.40.50.2000">
    <property type="entry name" value="Glycogen Phosphorylase B"/>
    <property type="match status" value="2"/>
</dbReference>
<dbReference type="InterPro" id="IPR029767">
    <property type="entry name" value="WecB-like"/>
</dbReference>
<dbReference type="InterPro" id="IPR020004">
    <property type="entry name" value="UDP-GlcNAc_Epase"/>
</dbReference>
<dbReference type="GO" id="GO:0006047">
    <property type="term" value="P:UDP-N-acetylglucosamine metabolic process"/>
    <property type="evidence" value="ECO:0007669"/>
    <property type="project" value="InterPro"/>
</dbReference>
<dbReference type="AlphaFoldDB" id="A0A5S3VBP9"/>
<dbReference type="NCBIfam" id="TIGR03568">
    <property type="entry name" value="NeuC_NnaA"/>
    <property type="match status" value="1"/>
</dbReference>
<reference evidence="2 3" key="1">
    <citation type="submission" date="2018-01" db="EMBL/GenBank/DDBJ databases">
        <authorList>
            <person name="Paulsen S."/>
            <person name="Gram L.K."/>
        </authorList>
    </citation>
    <scope>NUCLEOTIDE SEQUENCE [LARGE SCALE GENOMIC DNA]</scope>
    <source>
        <strain evidence="2 3">S3790</strain>
    </source>
</reference>